<reference evidence="31" key="1">
    <citation type="submission" date="2020-11" db="EMBL/GenBank/DDBJ databases">
        <authorList>
            <person name="Tran Van P."/>
        </authorList>
    </citation>
    <scope>NUCLEOTIDE SEQUENCE</scope>
</reference>
<dbReference type="CDD" id="cd03127">
    <property type="entry name" value="tetraspanin_LEL"/>
    <property type="match status" value="1"/>
</dbReference>
<keyword evidence="15" id="KW-0862">Zinc</keyword>
<dbReference type="GO" id="GO:0005886">
    <property type="term" value="C:plasma membrane"/>
    <property type="evidence" value="ECO:0007669"/>
    <property type="project" value="UniProtKB-SubCell"/>
</dbReference>
<keyword evidence="13 25" id="KW-0863">Zinc-finger</keyword>
<keyword evidence="32" id="KW-1185">Reference proteome</keyword>
<keyword evidence="16" id="KW-1133">Transmembrane helix</keyword>
<dbReference type="SUPFAM" id="SSF57850">
    <property type="entry name" value="RING/U-box"/>
    <property type="match status" value="1"/>
</dbReference>
<evidence type="ECO:0000256" key="13">
    <source>
        <dbReference type="ARBA" id="ARBA00022771"/>
    </source>
</evidence>
<evidence type="ECO:0000256" key="3">
    <source>
        <dbReference type="ARBA" id="ARBA00004191"/>
    </source>
</evidence>
<feature type="region of interest" description="Disordered" evidence="29">
    <location>
        <begin position="399"/>
        <end position="428"/>
    </location>
</feature>
<dbReference type="EMBL" id="CAJPIZ010007898">
    <property type="protein sequence ID" value="CAG2110695.1"/>
    <property type="molecule type" value="Genomic_DNA"/>
</dbReference>
<evidence type="ECO:0000256" key="20">
    <source>
        <dbReference type="ARBA" id="ARBA00023316"/>
    </source>
</evidence>
<evidence type="ECO:0000256" key="10">
    <source>
        <dbReference type="ARBA" id="ARBA00022692"/>
    </source>
</evidence>
<evidence type="ECO:0000256" key="5">
    <source>
        <dbReference type="ARBA" id="ARBA00008773"/>
    </source>
</evidence>
<keyword evidence="28" id="KW-0175">Coiled coil</keyword>
<keyword evidence="20" id="KW-0961">Cell wall biogenesis/degradation</keyword>
<dbReference type="InterPro" id="IPR018499">
    <property type="entry name" value="Tetraspanin/Peripherin"/>
</dbReference>
<dbReference type="EC" id="3.2.1.39" evidence="6"/>
<evidence type="ECO:0000256" key="1">
    <source>
        <dbReference type="ARBA" id="ARBA00000382"/>
    </source>
</evidence>
<evidence type="ECO:0000256" key="24">
    <source>
        <dbReference type="ARBA" id="ARBA00043078"/>
    </source>
</evidence>
<evidence type="ECO:0000256" key="17">
    <source>
        <dbReference type="ARBA" id="ARBA00023136"/>
    </source>
</evidence>
<evidence type="ECO:0000256" key="14">
    <source>
        <dbReference type="ARBA" id="ARBA00022801"/>
    </source>
</evidence>
<evidence type="ECO:0000256" key="18">
    <source>
        <dbReference type="ARBA" id="ARBA00023180"/>
    </source>
</evidence>
<dbReference type="InterPro" id="IPR000490">
    <property type="entry name" value="Glyco_hydro_17"/>
</dbReference>
<dbReference type="InterPro" id="IPR013083">
    <property type="entry name" value="Znf_RING/FYVE/PHD"/>
</dbReference>
<dbReference type="PROSITE" id="PS00518">
    <property type="entry name" value="ZF_RING_1"/>
    <property type="match status" value="1"/>
</dbReference>
<dbReference type="PROSITE" id="PS50089">
    <property type="entry name" value="ZF_RING_2"/>
    <property type="match status" value="1"/>
</dbReference>
<dbReference type="Gene3D" id="1.10.1450.10">
    <property type="entry name" value="Tetraspanin"/>
    <property type="match status" value="1"/>
</dbReference>
<dbReference type="Pfam" id="PF00097">
    <property type="entry name" value="zf-C3HC4"/>
    <property type="match status" value="1"/>
</dbReference>
<keyword evidence="21" id="KW-0624">Polysaccharide degradation</keyword>
<dbReference type="Gene3D" id="3.20.20.80">
    <property type="entry name" value="Glycosidases"/>
    <property type="match status" value="1"/>
</dbReference>
<dbReference type="PANTHER" id="PTHR16631">
    <property type="entry name" value="GLUCAN 1,3-BETA-GLUCOSIDASE"/>
    <property type="match status" value="1"/>
</dbReference>
<sequence length="822" mass="92383">MGLKVGTRIHVCGIIHNSGSMRDILANIVRESDFIMCNVYPDNNVVKSGAAKSVEAVGNAFLGYRQKFKEVNGNIEVMIGETGWPSEGISFNASPNNAKNLRDYWSQMGEWANKNKVTVHMFEAIDEPWKSSKTSVDMTSPSGPNGAEGHYGWWQRVDTPGKPNYVTVFAITLLMVSNGVSKDSHEYIDELSQKSCCATYTKSKLILIKDHIIDDKFKDLTEKYKWSESDVEDNETINSIVDSIQCKYNCCGTDSYKSWQQLRPKKVEWYPNSCCCHLDLQPSQHNCTEQLANTTVNSCFSALNAKLKDIRKSVVLMAGIAIANSVIKLLAPSSPQHIKKEGKFKKFRRNFHKSTNDLKVDTNLTKQRSVSTSALNHMDDRHTSHHLMVSKRNSVVSMTTSLRTTSSTHSSGSDEECAEPLSPVSEEPKNNQISVKELIEKMITHLQVLERKNEILTQSYSELSDEKSALETELSSTKVELNLYKNRLNQIETMADEWHCSVCLDNKIKIVNTKRQIVSTLCGHLFCSSCAQSFMNSSRPSKYCPTCHKPLKDVNVVRNSAVLVYKQVLIKYILFMKRLSRTSFRRSTSHLDKMMDSSLDTSSQTNSMISDSDSSTLEFTETLPPSIPPPPPPRPPPRRRRKHSTPGAVFYCEASGVALNEPHSAPVGNDDNQPFRPLVKRPSVPPPIPPRTVSMDESWIKRQTSVFEKNSQNSFQADDILSTNQMFTNEELIKNLTQNLSVIEDLNFQLRSELKVCREEMFAGSVNPLPPAIVTLSTVWTARRSHIYRCFTRLPGLVNGLKHMDPNLVPIGPLAHLAPIVP</sequence>
<feature type="compositionally biased region" description="Low complexity" evidence="29">
    <location>
        <begin position="399"/>
        <end position="411"/>
    </location>
</feature>
<feature type="region of interest" description="Disordered" evidence="29">
    <location>
        <begin position="369"/>
        <end position="388"/>
    </location>
</feature>
<evidence type="ECO:0000256" key="16">
    <source>
        <dbReference type="ARBA" id="ARBA00022989"/>
    </source>
</evidence>
<dbReference type="InterPro" id="IPR008952">
    <property type="entry name" value="Tetraspanin_EC2_sf"/>
</dbReference>
<evidence type="ECO:0000256" key="21">
    <source>
        <dbReference type="ARBA" id="ARBA00023326"/>
    </source>
</evidence>
<dbReference type="SMART" id="SM00184">
    <property type="entry name" value="RING"/>
    <property type="match status" value="1"/>
</dbReference>
<evidence type="ECO:0000256" key="11">
    <source>
        <dbReference type="ARBA" id="ARBA00022723"/>
    </source>
</evidence>
<dbReference type="Proteomes" id="UP000759131">
    <property type="component" value="Unassembled WGS sequence"/>
</dbReference>
<evidence type="ECO:0000256" key="4">
    <source>
        <dbReference type="ARBA" id="ARBA00004236"/>
    </source>
</evidence>
<dbReference type="Pfam" id="PF00335">
    <property type="entry name" value="Tetraspanin"/>
    <property type="match status" value="1"/>
</dbReference>
<dbReference type="PANTHER" id="PTHR16631:SF17">
    <property type="entry name" value="GLUCAN ENDO-1,3-BETA-GLUCOSIDASE BTGC"/>
    <property type="match status" value="1"/>
</dbReference>
<evidence type="ECO:0000256" key="23">
    <source>
        <dbReference type="ARBA" id="ARBA00042373"/>
    </source>
</evidence>
<dbReference type="OrthoDB" id="6105938at2759"/>
<dbReference type="SUPFAM" id="SSF48652">
    <property type="entry name" value="Tetraspanin"/>
    <property type="match status" value="1"/>
</dbReference>
<comment type="catalytic activity">
    <reaction evidence="1">
        <text>Hydrolysis of (1-&gt;3)-beta-D-glucosidic linkages in (1-&gt;3)-beta-D-glucans.</text>
        <dbReference type="EC" id="3.2.1.39"/>
    </reaction>
</comment>
<dbReference type="InterPro" id="IPR001841">
    <property type="entry name" value="Znf_RING"/>
</dbReference>
<evidence type="ECO:0000256" key="22">
    <source>
        <dbReference type="ARBA" id="ARBA00037649"/>
    </source>
</evidence>
<dbReference type="GO" id="GO:0000272">
    <property type="term" value="P:polysaccharide catabolic process"/>
    <property type="evidence" value="ECO:0007669"/>
    <property type="project" value="UniProtKB-KW"/>
</dbReference>
<accession>A0A7R9Q3Q7</accession>
<evidence type="ECO:0000259" key="30">
    <source>
        <dbReference type="PROSITE" id="PS50089"/>
    </source>
</evidence>
<feature type="coiled-coil region" evidence="28">
    <location>
        <begin position="446"/>
        <end position="487"/>
    </location>
</feature>
<keyword evidence="12" id="KW-0732">Signal</keyword>
<keyword evidence="9" id="KW-0964">Secreted</keyword>
<evidence type="ECO:0000256" key="12">
    <source>
        <dbReference type="ARBA" id="ARBA00022729"/>
    </source>
</evidence>
<proteinExistence type="inferred from homology"/>
<dbReference type="Pfam" id="PF00332">
    <property type="entry name" value="Glyco_hydro_17"/>
    <property type="match status" value="1"/>
</dbReference>
<gene>
    <name evidence="31" type="ORF">OSB1V03_LOCUS10678</name>
</gene>
<evidence type="ECO:0000256" key="25">
    <source>
        <dbReference type="PROSITE-ProRule" id="PRU00175"/>
    </source>
</evidence>
<dbReference type="GO" id="GO:0042973">
    <property type="term" value="F:glucan endo-1,3-beta-D-glucosidase activity"/>
    <property type="evidence" value="ECO:0007669"/>
    <property type="project" value="UniProtKB-EC"/>
</dbReference>
<dbReference type="EMBL" id="OC862473">
    <property type="protein sequence ID" value="CAD7630265.1"/>
    <property type="molecule type" value="Genomic_DNA"/>
</dbReference>
<evidence type="ECO:0000313" key="31">
    <source>
        <dbReference type="EMBL" id="CAD7630265.1"/>
    </source>
</evidence>
<keyword evidence="14 27" id="KW-0378">Hydrolase</keyword>
<keyword evidence="11" id="KW-0479">Metal-binding</keyword>
<evidence type="ECO:0000256" key="27">
    <source>
        <dbReference type="RuleBase" id="RU004336"/>
    </source>
</evidence>
<evidence type="ECO:0000256" key="29">
    <source>
        <dbReference type="SAM" id="MobiDB-lite"/>
    </source>
</evidence>
<evidence type="ECO:0000256" key="8">
    <source>
        <dbReference type="ARBA" id="ARBA00022512"/>
    </source>
</evidence>
<feature type="domain" description="RING-type" evidence="30">
    <location>
        <begin position="500"/>
        <end position="548"/>
    </location>
</feature>
<keyword evidence="27" id="KW-0326">Glycosidase</keyword>
<dbReference type="PROSITE" id="PS00587">
    <property type="entry name" value="GLYCOSYL_HYDROL_F17"/>
    <property type="match status" value="1"/>
</dbReference>
<dbReference type="InterPro" id="IPR017853">
    <property type="entry name" value="GH"/>
</dbReference>
<feature type="region of interest" description="Disordered" evidence="29">
    <location>
        <begin position="595"/>
        <end position="644"/>
    </location>
</feature>
<feature type="compositionally biased region" description="Pro residues" evidence="29">
    <location>
        <begin position="625"/>
        <end position="635"/>
    </location>
</feature>
<protein>
    <recommendedName>
        <fullName evidence="6">glucan endo-1,3-beta-D-glucosidase</fullName>
        <ecNumber evidence="6">3.2.1.39</ecNumber>
    </recommendedName>
    <alternativeName>
        <fullName evidence="24">Endo-1,3-beta-glucanase btgC</fullName>
    </alternativeName>
    <alternativeName>
        <fullName evidence="23">Laminarinase btgC</fullName>
    </alternativeName>
</protein>
<evidence type="ECO:0000256" key="9">
    <source>
        <dbReference type="ARBA" id="ARBA00022525"/>
    </source>
</evidence>
<keyword evidence="17" id="KW-0472">Membrane</keyword>
<organism evidence="31">
    <name type="scientific">Medioppia subpectinata</name>
    <dbReference type="NCBI Taxonomy" id="1979941"/>
    <lineage>
        <taxon>Eukaryota</taxon>
        <taxon>Metazoa</taxon>
        <taxon>Ecdysozoa</taxon>
        <taxon>Arthropoda</taxon>
        <taxon>Chelicerata</taxon>
        <taxon>Arachnida</taxon>
        <taxon>Acari</taxon>
        <taxon>Acariformes</taxon>
        <taxon>Sarcoptiformes</taxon>
        <taxon>Oribatida</taxon>
        <taxon>Brachypylina</taxon>
        <taxon>Oppioidea</taxon>
        <taxon>Oppiidae</taxon>
        <taxon>Medioppia</taxon>
    </lineage>
</organism>
<dbReference type="SUPFAM" id="SSF51445">
    <property type="entry name" value="(Trans)glycosidases"/>
    <property type="match status" value="1"/>
</dbReference>
<feature type="region of interest" description="Disordered" evidence="29">
    <location>
        <begin position="666"/>
        <end position="693"/>
    </location>
</feature>
<feature type="compositionally biased region" description="Polar residues" evidence="29">
    <location>
        <begin position="598"/>
        <end position="619"/>
    </location>
</feature>
<keyword evidence="10" id="KW-0812">Transmembrane</keyword>
<comment type="function">
    <text evidence="22">Glucanases play a role in cell expansion during growth, in cell-cell fusion during mating, and in spore release during sporulation. This enzyme may be involved in beta-glucan degradation. Active on laminarin and lichenan.</text>
</comment>
<feature type="non-terminal residue" evidence="31">
    <location>
        <position position="1"/>
    </location>
</feature>
<dbReference type="InterPro" id="IPR050732">
    <property type="entry name" value="Beta-glucan_modifiers"/>
</dbReference>
<evidence type="ECO:0000256" key="7">
    <source>
        <dbReference type="ARBA" id="ARBA00022475"/>
    </source>
</evidence>
<keyword evidence="19" id="KW-0119">Carbohydrate metabolism</keyword>
<dbReference type="Gene3D" id="3.30.40.10">
    <property type="entry name" value="Zinc/RING finger domain, C3HC4 (zinc finger)"/>
    <property type="match status" value="1"/>
</dbReference>
<evidence type="ECO:0000256" key="26">
    <source>
        <dbReference type="RuleBase" id="RU004335"/>
    </source>
</evidence>
<keyword evidence="18" id="KW-0325">Glycoprotein</keyword>
<dbReference type="InterPro" id="IPR018957">
    <property type="entry name" value="Znf_C3HC4_RING-type"/>
</dbReference>
<evidence type="ECO:0000256" key="15">
    <source>
        <dbReference type="ARBA" id="ARBA00022833"/>
    </source>
</evidence>
<evidence type="ECO:0000256" key="19">
    <source>
        <dbReference type="ARBA" id="ARBA00023277"/>
    </source>
</evidence>
<evidence type="ECO:0000313" key="32">
    <source>
        <dbReference type="Proteomes" id="UP000759131"/>
    </source>
</evidence>
<evidence type="ECO:0000256" key="6">
    <source>
        <dbReference type="ARBA" id="ARBA00012780"/>
    </source>
</evidence>
<dbReference type="InterPro" id="IPR017907">
    <property type="entry name" value="Znf_RING_CS"/>
</dbReference>
<dbReference type="AlphaFoldDB" id="A0A7R9Q3Q7"/>
<comment type="similarity">
    <text evidence="5 26">Belongs to the glycosyl hydrolase 17 family.</text>
</comment>
<dbReference type="GO" id="GO:0008270">
    <property type="term" value="F:zinc ion binding"/>
    <property type="evidence" value="ECO:0007669"/>
    <property type="project" value="UniProtKB-KW"/>
</dbReference>
<dbReference type="GO" id="GO:0071555">
    <property type="term" value="P:cell wall organization"/>
    <property type="evidence" value="ECO:0007669"/>
    <property type="project" value="UniProtKB-KW"/>
</dbReference>
<keyword evidence="8" id="KW-0134">Cell wall</keyword>
<name>A0A7R9Q3Q7_9ACAR</name>
<evidence type="ECO:0000256" key="2">
    <source>
        <dbReference type="ARBA" id="ARBA00004141"/>
    </source>
</evidence>
<keyword evidence="7" id="KW-1003">Cell membrane</keyword>
<evidence type="ECO:0000256" key="28">
    <source>
        <dbReference type="SAM" id="Coils"/>
    </source>
</evidence>
<comment type="subcellular location">
    <subcellularLocation>
        <location evidence="4">Cell membrane</location>
    </subcellularLocation>
    <subcellularLocation>
        <location evidence="2">Membrane</location>
        <topology evidence="2">Multi-pass membrane protein</topology>
    </subcellularLocation>
    <subcellularLocation>
        <location evidence="3">Secreted</location>
        <location evidence="3">Cell wall</location>
    </subcellularLocation>
</comment>